<dbReference type="RefSeq" id="WP_344298635.1">
    <property type="nucleotide sequence ID" value="NZ_BAAAQW010000003.1"/>
</dbReference>
<organism evidence="2 3">
    <name type="scientific">Sinomonas flava</name>
    <dbReference type="NCBI Taxonomy" id="496857"/>
    <lineage>
        <taxon>Bacteria</taxon>
        <taxon>Bacillati</taxon>
        <taxon>Actinomycetota</taxon>
        <taxon>Actinomycetes</taxon>
        <taxon>Micrococcales</taxon>
        <taxon>Micrococcaceae</taxon>
        <taxon>Sinomonas</taxon>
    </lineage>
</organism>
<feature type="compositionally biased region" description="Basic and acidic residues" evidence="1">
    <location>
        <begin position="157"/>
        <end position="166"/>
    </location>
</feature>
<comment type="caution">
    <text evidence="2">The sequence shown here is derived from an EMBL/GenBank/DDBJ whole genome shotgun (WGS) entry which is preliminary data.</text>
</comment>
<name>A0ABN3BPM5_9MICC</name>
<dbReference type="EMBL" id="BAAAQW010000003">
    <property type="protein sequence ID" value="GAA2198326.1"/>
    <property type="molecule type" value="Genomic_DNA"/>
</dbReference>
<protein>
    <recommendedName>
        <fullName evidence="4">Zf-HC2 domain-containing protein</fullName>
    </recommendedName>
</protein>
<evidence type="ECO:0008006" key="4">
    <source>
        <dbReference type="Google" id="ProtNLM"/>
    </source>
</evidence>
<accession>A0ABN3BPM5</accession>
<proteinExistence type="predicted"/>
<dbReference type="Proteomes" id="UP001500432">
    <property type="component" value="Unassembled WGS sequence"/>
</dbReference>
<evidence type="ECO:0000256" key="1">
    <source>
        <dbReference type="SAM" id="MobiDB-lite"/>
    </source>
</evidence>
<feature type="region of interest" description="Disordered" evidence="1">
    <location>
        <begin position="112"/>
        <end position="166"/>
    </location>
</feature>
<evidence type="ECO:0000313" key="2">
    <source>
        <dbReference type="EMBL" id="GAA2198326.1"/>
    </source>
</evidence>
<keyword evidence="3" id="KW-1185">Reference proteome</keyword>
<gene>
    <name evidence="2" type="ORF">GCM10009849_10600</name>
</gene>
<feature type="region of interest" description="Disordered" evidence="1">
    <location>
        <begin position="63"/>
        <end position="83"/>
    </location>
</feature>
<sequence>MPSPRWSRLLSGSHPDSSGHVGSCPDCRGRLETERRYLAALRESEIPRASSTLQERLLEQTRHLAAQADSAEASGPSRRGGAAARTGLSVLLGAAAATGALAVTAYTVAGESPGPAPGESTSAAFVRTAKGSSTGLPPGPESNAPSEREAVAAPDGARAEDPVERVGRGLRMVFGASWRP</sequence>
<feature type="compositionally biased region" description="Low complexity" evidence="1">
    <location>
        <begin position="70"/>
        <end position="83"/>
    </location>
</feature>
<feature type="region of interest" description="Disordered" evidence="1">
    <location>
        <begin position="1"/>
        <end position="27"/>
    </location>
</feature>
<reference evidence="2 3" key="1">
    <citation type="journal article" date="2019" name="Int. J. Syst. Evol. Microbiol.">
        <title>The Global Catalogue of Microorganisms (GCM) 10K type strain sequencing project: providing services to taxonomists for standard genome sequencing and annotation.</title>
        <authorList>
            <consortium name="The Broad Institute Genomics Platform"/>
            <consortium name="The Broad Institute Genome Sequencing Center for Infectious Disease"/>
            <person name="Wu L."/>
            <person name="Ma J."/>
        </authorList>
    </citation>
    <scope>NUCLEOTIDE SEQUENCE [LARGE SCALE GENOMIC DNA]</scope>
    <source>
        <strain evidence="2 3">JCM 16034</strain>
    </source>
</reference>
<evidence type="ECO:0000313" key="3">
    <source>
        <dbReference type="Proteomes" id="UP001500432"/>
    </source>
</evidence>